<evidence type="ECO:0008006" key="3">
    <source>
        <dbReference type="Google" id="ProtNLM"/>
    </source>
</evidence>
<dbReference type="STRING" id="517418.Ctha_1670"/>
<protein>
    <recommendedName>
        <fullName evidence="3">4-vinyl reductase 4VR domain-containing protein</fullName>
    </recommendedName>
</protein>
<evidence type="ECO:0000313" key="2">
    <source>
        <dbReference type="Proteomes" id="UP000001208"/>
    </source>
</evidence>
<reference evidence="1 2" key="1">
    <citation type="submission" date="2008-06" db="EMBL/GenBank/DDBJ databases">
        <title>Complete sequence of Chloroherpeton thalassium ATCC 35110.</title>
        <authorList>
            <consortium name="US DOE Joint Genome Institute"/>
            <person name="Lucas S."/>
            <person name="Copeland A."/>
            <person name="Lapidus A."/>
            <person name="Glavina del Rio T."/>
            <person name="Dalin E."/>
            <person name="Tice H."/>
            <person name="Bruce D."/>
            <person name="Goodwin L."/>
            <person name="Pitluck S."/>
            <person name="Schmutz J."/>
            <person name="Larimer F."/>
            <person name="Land M."/>
            <person name="Hauser L."/>
            <person name="Kyrpides N."/>
            <person name="Mikhailova N."/>
            <person name="Liu Z."/>
            <person name="Li T."/>
            <person name="Zhao F."/>
            <person name="Overmann J."/>
            <person name="Bryant D.A."/>
            <person name="Richardson P."/>
        </authorList>
    </citation>
    <scope>NUCLEOTIDE SEQUENCE [LARGE SCALE GENOMIC DNA]</scope>
    <source>
        <strain evidence="2">ATCC 35110 / GB-78</strain>
    </source>
</reference>
<dbReference type="Proteomes" id="UP000001208">
    <property type="component" value="Chromosome"/>
</dbReference>
<dbReference type="eggNOG" id="COG1719">
    <property type="taxonomic scope" value="Bacteria"/>
</dbReference>
<dbReference type="HOGENOM" id="CLU_111582_0_0_10"/>
<dbReference type="OrthoDB" id="5380756at2"/>
<gene>
    <name evidence="1" type="ordered locus">Ctha_1670</name>
</gene>
<evidence type="ECO:0000313" key="1">
    <source>
        <dbReference type="EMBL" id="ACF14128.1"/>
    </source>
</evidence>
<organism evidence="1 2">
    <name type="scientific">Chloroherpeton thalassium (strain ATCC 35110 / GB-78)</name>
    <dbReference type="NCBI Taxonomy" id="517418"/>
    <lineage>
        <taxon>Bacteria</taxon>
        <taxon>Pseudomonadati</taxon>
        <taxon>Chlorobiota</taxon>
        <taxon>Chlorobiia</taxon>
        <taxon>Chlorobiales</taxon>
        <taxon>Chloroherpetonaceae</taxon>
        <taxon>Chloroherpeton</taxon>
    </lineage>
</organism>
<proteinExistence type="predicted"/>
<dbReference type="AlphaFoldDB" id="B3QST1"/>
<keyword evidence="2" id="KW-1185">Reference proteome</keyword>
<dbReference type="KEGG" id="cts:Ctha_1670"/>
<dbReference type="RefSeq" id="WP_012500212.1">
    <property type="nucleotide sequence ID" value="NC_011026.1"/>
</dbReference>
<sequence>MAVFKAINPNVEVNGRTVLSLVNGLGAFQDNGIRYLEMYGIKDVKSDGWYPQQSWLDAFKYISERIGTGTVFMIGKSIPESSRFPPEINNIFKALGALDVAYHINHRLHGRVMFDPSTGKMEEGIGHYRYKRVDEKRIELTCDNPYPCDFDKGIITQMANKFKPGGSFIIMEHDKAHGCRNHGAETCTYTITW</sequence>
<dbReference type="EMBL" id="CP001100">
    <property type="protein sequence ID" value="ACF14128.1"/>
    <property type="molecule type" value="Genomic_DNA"/>
</dbReference>
<accession>B3QST1</accession>
<name>B3QST1_CHLT3</name>